<gene>
    <name evidence="2" type="ORF">P5G50_12705</name>
</gene>
<keyword evidence="3" id="KW-1185">Reference proteome</keyword>
<feature type="compositionally biased region" description="Basic and acidic residues" evidence="1">
    <location>
        <begin position="8"/>
        <end position="31"/>
    </location>
</feature>
<dbReference type="SUPFAM" id="SSF159888">
    <property type="entry name" value="YdhG-like"/>
    <property type="match status" value="1"/>
</dbReference>
<sequence length="153" mass="16971">MTPTTEQPAERETFTEEERAAMKERSKELKTATRRRSTKKDTREEGERDVQEKIAELTGAERAAAERIHAIVAEHAPQLEPRTWYGMPAYALGGKVVMFFQPASKFKARYSTLGFNDAAQLDDGAMWPVAYAITALAPADEEAVIALVKRAAG</sequence>
<name>A0ABT8KE65_9MICO</name>
<feature type="region of interest" description="Disordered" evidence="1">
    <location>
        <begin position="1"/>
        <end position="53"/>
    </location>
</feature>
<accession>A0ABT8KE65</accession>
<evidence type="ECO:0000313" key="2">
    <source>
        <dbReference type="EMBL" id="MDN4615307.1"/>
    </source>
</evidence>
<dbReference type="EMBL" id="JAROCF010000001">
    <property type="protein sequence ID" value="MDN4615307.1"/>
    <property type="molecule type" value="Genomic_DNA"/>
</dbReference>
<protein>
    <submittedName>
        <fullName evidence="2">DUF1801 domain-containing protein</fullName>
    </submittedName>
</protein>
<dbReference type="Proteomes" id="UP001174208">
    <property type="component" value="Unassembled WGS sequence"/>
</dbReference>
<evidence type="ECO:0000256" key="1">
    <source>
        <dbReference type="SAM" id="MobiDB-lite"/>
    </source>
</evidence>
<evidence type="ECO:0000313" key="3">
    <source>
        <dbReference type="Proteomes" id="UP001174208"/>
    </source>
</evidence>
<proteinExistence type="predicted"/>
<dbReference type="Gene3D" id="3.90.1150.200">
    <property type="match status" value="1"/>
</dbReference>
<comment type="caution">
    <text evidence="2">The sequence shown here is derived from an EMBL/GenBank/DDBJ whole genome shotgun (WGS) entry which is preliminary data.</text>
</comment>
<dbReference type="RefSeq" id="WP_301208502.1">
    <property type="nucleotide sequence ID" value="NZ_JAROCF010000001.1"/>
</dbReference>
<organism evidence="2 3">
    <name type="scientific">Leifsonia williamsii</name>
    <dbReference type="NCBI Taxonomy" id="3035919"/>
    <lineage>
        <taxon>Bacteria</taxon>
        <taxon>Bacillati</taxon>
        <taxon>Actinomycetota</taxon>
        <taxon>Actinomycetes</taxon>
        <taxon>Micrococcales</taxon>
        <taxon>Microbacteriaceae</taxon>
        <taxon>Leifsonia</taxon>
    </lineage>
</organism>
<feature type="compositionally biased region" description="Basic and acidic residues" evidence="1">
    <location>
        <begin position="39"/>
        <end position="53"/>
    </location>
</feature>
<reference evidence="2" key="1">
    <citation type="submission" date="2023-06" db="EMBL/GenBank/DDBJ databases">
        <title>MT1 and MT2 Draft Genomes of Novel Species.</title>
        <authorList>
            <person name="Venkateswaran K."/>
        </authorList>
    </citation>
    <scope>NUCLEOTIDE SEQUENCE</scope>
    <source>
        <strain evidence="2">F6_8S_P_1B</strain>
    </source>
</reference>